<organism evidence="2 3">
    <name type="scientific">Clostridium fallax</name>
    <dbReference type="NCBI Taxonomy" id="1533"/>
    <lineage>
        <taxon>Bacteria</taxon>
        <taxon>Bacillati</taxon>
        <taxon>Bacillota</taxon>
        <taxon>Clostridia</taxon>
        <taxon>Eubacteriales</taxon>
        <taxon>Clostridiaceae</taxon>
        <taxon>Clostridium</taxon>
    </lineage>
</organism>
<feature type="transmembrane region" description="Helical" evidence="1">
    <location>
        <begin position="59"/>
        <end position="81"/>
    </location>
</feature>
<sequence length="147" mass="18396">MNIYLIIKYIKYINEMKRCIAIRKEKFIIYLFFTIGIIIRIYCSFYYDNRLDSIDRIIWYFIFFKILWDMLILFADKILTLKNIKSRFRYIDLYNKIFVLGLFFIIIGEFFRMYNSLYIYSIKVIYIVLGLIIFKFIFYIKRELKRI</sequence>
<keyword evidence="1" id="KW-0812">Transmembrane</keyword>
<keyword evidence="1" id="KW-1133">Transmembrane helix</keyword>
<keyword evidence="1" id="KW-0472">Membrane</keyword>
<evidence type="ECO:0000256" key="1">
    <source>
        <dbReference type="SAM" id="Phobius"/>
    </source>
</evidence>
<dbReference type="Proteomes" id="UP000184035">
    <property type="component" value="Unassembled WGS sequence"/>
</dbReference>
<name>A0A1M4Z0Y8_9CLOT</name>
<feature type="transmembrane region" description="Helical" evidence="1">
    <location>
        <begin position="93"/>
        <end position="111"/>
    </location>
</feature>
<reference evidence="2 3" key="1">
    <citation type="submission" date="2016-11" db="EMBL/GenBank/DDBJ databases">
        <authorList>
            <person name="Jaros S."/>
            <person name="Januszkiewicz K."/>
            <person name="Wedrychowicz H."/>
        </authorList>
    </citation>
    <scope>NUCLEOTIDE SEQUENCE [LARGE SCALE GENOMIC DNA]</scope>
    <source>
        <strain evidence="2 3">DSM 2631</strain>
    </source>
</reference>
<protein>
    <submittedName>
        <fullName evidence="2">Uncharacterized protein</fullName>
    </submittedName>
</protein>
<feature type="transmembrane region" description="Helical" evidence="1">
    <location>
        <begin position="27"/>
        <end position="47"/>
    </location>
</feature>
<proteinExistence type="predicted"/>
<evidence type="ECO:0000313" key="3">
    <source>
        <dbReference type="Proteomes" id="UP000184035"/>
    </source>
</evidence>
<keyword evidence="3" id="KW-1185">Reference proteome</keyword>
<evidence type="ECO:0000313" key="2">
    <source>
        <dbReference type="EMBL" id="SHF11729.1"/>
    </source>
</evidence>
<dbReference type="EMBL" id="FQVM01000035">
    <property type="protein sequence ID" value="SHF11729.1"/>
    <property type="molecule type" value="Genomic_DNA"/>
</dbReference>
<feature type="transmembrane region" description="Helical" evidence="1">
    <location>
        <begin position="117"/>
        <end position="140"/>
    </location>
</feature>
<dbReference type="AlphaFoldDB" id="A0A1M4Z0Y8"/>
<accession>A0A1M4Z0Y8</accession>
<gene>
    <name evidence="2" type="ORF">SAMN05443638_1359</name>
</gene>